<comment type="caution">
    <text evidence="1">The sequence shown here is derived from an EMBL/GenBank/DDBJ whole genome shotgun (WGS) entry which is preliminary data.</text>
</comment>
<protein>
    <submittedName>
        <fullName evidence="1">Uncharacterized protein</fullName>
    </submittedName>
</protein>
<accession>A0ABP7ULW4</accession>
<proteinExistence type="predicted"/>
<dbReference type="EMBL" id="BAABDK010000029">
    <property type="protein sequence ID" value="GAA4047137.1"/>
    <property type="molecule type" value="Genomic_DNA"/>
</dbReference>
<evidence type="ECO:0000313" key="2">
    <source>
        <dbReference type="Proteomes" id="UP001501469"/>
    </source>
</evidence>
<name>A0ABP7ULW4_9BACT</name>
<reference evidence="2" key="1">
    <citation type="journal article" date="2019" name="Int. J. Syst. Evol. Microbiol.">
        <title>The Global Catalogue of Microorganisms (GCM) 10K type strain sequencing project: providing services to taxonomists for standard genome sequencing and annotation.</title>
        <authorList>
            <consortium name="The Broad Institute Genomics Platform"/>
            <consortium name="The Broad Institute Genome Sequencing Center for Infectious Disease"/>
            <person name="Wu L."/>
            <person name="Ma J."/>
        </authorList>
    </citation>
    <scope>NUCLEOTIDE SEQUENCE [LARGE SCALE GENOMIC DNA]</scope>
    <source>
        <strain evidence="2">JCM 17225</strain>
    </source>
</reference>
<gene>
    <name evidence="1" type="ORF">GCM10022409_36540</name>
</gene>
<sequence length="200" mass="22421">MYPLLLGSTDEGDKDGSIVSKSYSRSNTFWNIAFYNTETGESHLLSPDKKMVLYAYTEQGSESGASTVSASKFAKYAELGSGQLDKLLYYSVRTVDFNHDGVIDQQDPNYLFTSDKAGNNFQQISPDNYNVESWHLVKGTNKILMQGTPDTDNNKEFNEQDVTTPLVYSIRPKRDAKAVFSGPFSSSVKQLLDQHWAQKL</sequence>
<evidence type="ECO:0000313" key="1">
    <source>
        <dbReference type="EMBL" id="GAA4047137.1"/>
    </source>
</evidence>
<keyword evidence="2" id="KW-1185">Reference proteome</keyword>
<dbReference type="Proteomes" id="UP001501469">
    <property type="component" value="Unassembled WGS sequence"/>
</dbReference>
<organism evidence="1 2">
    <name type="scientific">Hymenobacter glaciei</name>
    <dbReference type="NCBI Taxonomy" id="877209"/>
    <lineage>
        <taxon>Bacteria</taxon>
        <taxon>Pseudomonadati</taxon>
        <taxon>Bacteroidota</taxon>
        <taxon>Cytophagia</taxon>
        <taxon>Cytophagales</taxon>
        <taxon>Hymenobacteraceae</taxon>
        <taxon>Hymenobacter</taxon>
    </lineage>
</organism>